<gene>
    <name evidence="3" type="ORF">EDB92DRAFT_1828699</name>
</gene>
<sequence>MSYHHHNTLVPISRLPDSLLTDIFILVRDIEPPDSSSPPCLHVSHVCRAWRNAAVHCSLLWTNILFRPPEWTTVMLHRARTAPLTVQVTISSRDFANGAFLDSLRLAFSHIRHIRYLSISLSTAFSHLDDLLSPLKSNPPDILEELQLSCLHGRPIHFSPPFKIAPNLRRSELIRCHTDWKLFYSIGNLTSLVLGDIPVSSRPSIDDILSVLQSMNRLEKLVLIHALPELPPSVRTLPPPQDIVPVRLEYLLHFSLWGFVLDCADIMRYFVMPRCRQVYLETEARWPLREVALAVSPFSSIISSIFNESNEQEMHVGSIEQLYDNEIIIKLFPASSSSVGAGYTIHASLTWRPSHRRDIMDTSPGFGSLLSALPLSQITQFCATLDSKEDEHIDNAEWLRVVRRLSHVKTVRLSGGYTYGFVNAFHEAHVSLLPPSNGLYTAVLPDLVSLTIEHAHFSFPLGDNQLFSTLTRSLTLRQQLELPVTKIDLVCCHITPQQLATLNCLTPNFVEPIGEPETWGVGELDDESSDEDDDGD</sequence>
<accession>A0AAD4QG31</accession>
<reference evidence="3" key="1">
    <citation type="submission" date="2022-01" db="EMBL/GenBank/DDBJ databases">
        <title>Comparative genomics reveals a dynamic genome evolution in the ectomycorrhizal milk-cap (Lactarius) mushrooms.</title>
        <authorList>
            <consortium name="DOE Joint Genome Institute"/>
            <person name="Lebreton A."/>
            <person name="Tang N."/>
            <person name="Kuo A."/>
            <person name="LaButti K."/>
            <person name="Drula E."/>
            <person name="Barry K."/>
            <person name="Clum A."/>
            <person name="Lipzen A."/>
            <person name="Mousain D."/>
            <person name="Ng V."/>
            <person name="Wang R."/>
            <person name="Wang X."/>
            <person name="Dai Y."/>
            <person name="Henrissat B."/>
            <person name="Grigoriev I.V."/>
            <person name="Guerin-Laguette A."/>
            <person name="Yu F."/>
            <person name="Martin F.M."/>
        </authorList>
    </citation>
    <scope>NUCLEOTIDE SEQUENCE</scope>
    <source>
        <strain evidence="3">QP</strain>
    </source>
</reference>
<dbReference type="EMBL" id="JAKELL010000001">
    <property type="protein sequence ID" value="KAH9001764.1"/>
    <property type="molecule type" value="Genomic_DNA"/>
</dbReference>
<dbReference type="AlphaFoldDB" id="A0AAD4QG31"/>
<keyword evidence="4" id="KW-1185">Reference proteome</keyword>
<evidence type="ECO:0000313" key="4">
    <source>
        <dbReference type="Proteomes" id="UP001201163"/>
    </source>
</evidence>
<dbReference type="Pfam" id="PF12937">
    <property type="entry name" value="F-box-like"/>
    <property type="match status" value="1"/>
</dbReference>
<feature type="domain" description="F-box" evidence="2">
    <location>
        <begin position="12"/>
        <end position="67"/>
    </location>
</feature>
<dbReference type="InterPro" id="IPR001810">
    <property type="entry name" value="F-box_dom"/>
</dbReference>
<feature type="compositionally biased region" description="Acidic residues" evidence="1">
    <location>
        <begin position="523"/>
        <end position="536"/>
    </location>
</feature>
<dbReference type="Gene3D" id="1.20.1280.50">
    <property type="match status" value="1"/>
</dbReference>
<organism evidence="3 4">
    <name type="scientific">Lactarius akahatsu</name>
    <dbReference type="NCBI Taxonomy" id="416441"/>
    <lineage>
        <taxon>Eukaryota</taxon>
        <taxon>Fungi</taxon>
        <taxon>Dikarya</taxon>
        <taxon>Basidiomycota</taxon>
        <taxon>Agaricomycotina</taxon>
        <taxon>Agaricomycetes</taxon>
        <taxon>Russulales</taxon>
        <taxon>Russulaceae</taxon>
        <taxon>Lactarius</taxon>
    </lineage>
</organism>
<protein>
    <recommendedName>
        <fullName evidence="2">F-box domain-containing protein</fullName>
    </recommendedName>
</protein>
<dbReference type="Proteomes" id="UP001201163">
    <property type="component" value="Unassembled WGS sequence"/>
</dbReference>
<evidence type="ECO:0000313" key="3">
    <source>
        <dbReference type="EMBL" id="KAH9001764.1"/>
    </source>
</evidence>
<feature type="region of interest" description="Disordered" evidence="1">
    <location>
        <begin position="515"/>
        <end position="536"/>
    </location>
</feature>
<proteinExistence type="predicted"/>
<evidence type="ECO:0000259" key="2">
    <source>
        <dbReference type="Pfam" id="PF12937"/>
    </source>
</evidence>
<name>A0AAD4QG31_9AGAM</name>
<comment type="caution">
    <text evidence="3">The sequence shown here is derived from an EMBL/GenBank/DDBJ whole genome shotgun (WGS) entry which is preliminary data.</text>
</comment>
<evidence type="ECO:0000256" key="1">
    <source>
        <dbReference type="SAM" id="MobiDB-lite"/>
    </source>
</evidence>